<keyword evidence="3" id="KW-1185">Reference proteome</keyword>
<dbReference type="AlphaFoldDB" id="A0A6S7H1I8"/>
<evidence type="ECO:0000313" key="2">
    <source>
        <dbReference type="EMBL" id="CAB3997765.1"/>
    </source>
</evidence>
<comment type="caution">
    <text evidence="2">The sequence shown here is derived from an EMBL/GenBank/DDBJ whole genome shotgun (WGS) entry which is preliminary data.</text>
</comment>
<evidence type="ECO:0000313" key="3">
    <source>
        <dbReference type="Proteomes" id="UP001152795"/>
    </source>
</evidence>
<name>A0A6S7H1I8_PARCT</name>
<gene>
    <name evidence="2" type="ORF">PACLA_8A002952</name>
</gene>
<feature type="region of interest" description="Disordered" evidence="1">
    <location>
        <begin position="1"/>
        <end position="59"/>
    </location>
</feature>
<organism evidence="2 3">
    <name type="scientific">Paramuricea clavata</name>
    <name type="common">Red gorgonian</name>
    <name type="synonym">Violescent sea-whip</name>
    <dbReference type="NCBI Taxonomy" id="317549"/>
    <lineage>
        <taxon>Eukaryota</taxon>
        <taxon>Metazoa</taxon>
        <taxon>Cnidaria</taxon>
        <taxon>Anthozoa</taxon>
        <taxon>Octocorallia</taxon>
        <taxon>Malacalcyonacea</taxon>
        <taxon>Plexauridae</taxon>
        <taxon>Paramuricea</taxon>
    </lineage>
</organism>
<feature type="compositionally biased region" description="Polar residues" evidence="1">
    <location>
        <begin position="7"/>
        <end position="16"/>
    </location>
</feature>
<feature type="compositionally biased region" description="Gly residues" evidence="1">
    <location>
        <begin position="42"/>
        <end position="59"/>
    </location>
</feature>
<dbReference type="Proteomes" id="UP001152795">
    <property type="component" value="Unassembled WGS sequence"/>
</dbReference>
<reference evidence="2" key="1">
    <citation type="submission" date="2020-04" db="EMBL/GenBank/DDBJ databases">
        <authorList>
            <person name="Alioto T."/>
            <person name="Alioto T."/>
            <person name="Gomez Garrido J."/>
        </authorList>
    </citation>
    <scope>NUCLEOTIDE SEQUENCE</scope>
    <source>
        <strain evidence="2">A484AB</strain>
    </source>
</reference>
<proteinExistence type="predicted"/>
<dbReference type="EMBL" id="CACRXK020003179">
    <property type="protein sequence ID" value="CAB3997765.1"/>
    <property type="molecule type" value="Genomic_DNA"/>
</dbReference>
<protein>
    <submittedName>
        <fullName evidence="2">Uncharacterized protein</fullName>
    </submittedName>
</protein>
<sequence>MEEIRVLTQTLDVQDSVTEDTNDSREAGGGLDDGNDSDGGLDDGAGGLGGNDGAGGLGGDDSGGGLGDLLVIGSHCTFEGLCCYTTLSVELALLLDAVIKGLEEDVEEDDILMSDPKNLVIGTATFGDVRHSLHCSQLYNTNK</sequence>
<accession>A0A6S7H1I8</accession>
<evidence type="ECO:0000256" key="1">
    <source>
        <dbReference type="SAM" id="MobiDB-lite"/>
    </source>
</evidence>